<evidence type="ECO:0000259" key="5">
    <source>
        <dbReference type="PROSITE" id="PS50937"/>
    </source>
</evidence>
<keyword evidence="2" id="KW-0805">Transcription regulation</keyword>
<feature type="domain" description="HTH merR-type" evidence="5">
    <location>
        <begin position="17"/>
        <end position="85"/>
    </location>
</feature>
<dbReference type="GO" id="GO:0003677">
    <property type="term" value="F:DNA binding"/>
    <property type="evidence" value="ECO:0007669"/>
    <property type="project" value="UniProtKB-KW"/>
</dbReference>
<evidence type="ECO:0000313" key="7">
    <source>
        <dbReference type="Proteomes" id="UP000294843"/>
    </source>
</evidence>
<evidence type="ECO:0000313" key="6">
    <source>
        <dbReference type="EMBL" id="TDM12700.1"/>
    </source>
</evidence>
<dbReference type="Proteomes" id="UP000294843">
    <property type="component" value="Unassembled WGS sequence"/>
</dbReference>
<dbReference type="SUPFAM" id="SSF46955">
    <property type="entry name" value="Putative DNA-binding domain"/>
    <property type="match status" value="1"/>
</dbReference>
<dbReference type="AlphaFoldDB" id="A0A4V3BF80"/>
<protein>
    <submittedName>
        <fullName evidence="6">MerR family transcriptional regulator</fullName>
    </submittedName>
</protein>
<comment type="caution">
    <text evidence="6">The sequence shown here is derived from an EMBL/GenBank/DDBJ whole genome shotgun (WGS) entry which is preliminary data.</text>
</comment>
<dbReference type="PANTHER" id="PTHR30204">
    <property type="entry name" value="REDOX-CYCLING DRUG-SENSING TRANSCRIPTIONAL ACTIVATOR SOXR"/>
    <property type="match status" value="1"/>
</dbReference>
<organism evidence="6 7">
    <name type="scientific">Macrococcus bovicus</name>
    <dbReference type="NCBI Taxonomy" id="69968"/>
    <lineage>
        <taxon>Bacteria</taxon>
        <taxon>Bacillati</taxon>
        <taxon>Bacillota</taxon>
        <taxon>Bacilli</taxon>
        <taxon>Bacillales</taxon>
        <taxon>Staphylococcaceae</taxon>
        <taxon>Macrococcus</taxon>
    </lineage>
</organism>
<keyword evidence="4" id="KW-0804">Transcription</keyword>
<dbReference type="InterPro" id="IPR047057">
    <property type="entry name" value="MerR_fam"/>
</dbReference>
<keyword evidence="3" id="KW-0238">DNA-binding</keyword>
<keyword evidence="1" id="KW-0678">Repressor</keyword>
<proteinExistence type="predicted"/>
<dbReference type="OrthoDB" id="9806513at2"/>
<evidence type="ECO:0000256" key="4">
    <source>
        <dbReference type="ARBA" id="ARBA00023163"/>
    </source>
</evidence>
<dbReference type="PROSITE" id="PS50937">
    <property type="entry name" value="HTH_MERR_2"/>
    <property type="match status" value="1"/>
</dbReference>
<name>A0A4V3BF80_9STAP</name>
<evidence type="ECO:0000256" key="1">
    <source>
        <dbReference type="ARBA" id="ARBA00022491"/>
    </source>
</evidence>
<keyword evidence="7" id="KW-1185">Reference proteome</keyword>
<dbReference type="SMART" id="SM00422">
    <property type="entry name" value="HTH_MERR"/>
    <property type="match status" value="1"/>
</dbReference>
<dbReference type="InterPro" id="IPR009061">
    <property type="entry name" value="DNA-bd_dom_put_sf"/>
</dbReference>
<accession>A0A4V3BF80</accession>
<reference evidence="6 7" key="1">
    <citation type="submission" date="2019-01" db="EMBL/GenBank/DDBJ databases">
        <title>Draft genome sequences of the type strains of six Macrococcus species.</title>
        <authorList>
            <person name="Mazhar S."/>
            <person name="Altermann E."/>
            <person name="Hill C."/>
            <person name="Mcauliffe O."/>
        </authorList>
    </citation>
    <scope>NUCLEOTIDE SEQUENCE [LARGE SCALE GENOMIC DNA]</scope>
    <source>
        <strain evidence="6 7">ATCC 51825</strain>
    </source>
</reference>
<gene>
    <name evidence="6" type="ORF">ERX55_10620</name>
</gene>
<dbReference type="EMBL" id="SCWF01000015">
    <property type="protein sequence ID" value="TDM12700.1"/>
    <property type="molecule type" value="Genomic_DNA"/>
</dbReference>
<dbReference type="Pfam" id="PF13411">
    <property type="entry name" value="MerR_1"/>
    <property type="match status" value="1"/>
</dbReference>
<dbReference type="GO" id="GO:0003700">
    <property type="term" value="F:DNA-binding transcription factor activity"/>
    <property type="evidence" value="ECO:0007669"/>
    <property type="project" value="InterPro"/>
</dbReference>
<evidence type="ECO:0000256" key="3">
    <source>
        <dbReference type="ARBA" id="ARBA00023125"/>
    </source>
</evidence>
<dbReference type="PANTHER" id="PTHR30204:SF65">
    <property type="entry name" value="HTH-TYPE TRANSCRIPTIONAL REGULATOR TNRA"/>
    <property type="match status" value="1"/>
</dbReference>
<dbReference type="Gene3D" id="1.10.1660.10">
    <property type="match status" value="1"/>
</dbReference>
<dbReference type="PROSITE" id="PS00552">
    <property type="entry name" value="HTH_MERR_1"/>
    <property type="match status" value="1"/>
</dbReference>
<evidence type="ECO:0000256" key="2">
    <source>
        <dbReference type="ARBA" id="ARBA00023015"/>
    </source>
</evidence>
<dbReference type="InterPro" id="IPR000551">
    <property type="entry name" value="MerR-type_HTH_dom"/>
</dbReference>
<sequence length="124" mass="14542">MQGGDAVSDRLRRQLPVFPISVVMKLTELTARQIRYYETHDLVAPQRTEGNQRLFSMNDLDRLLEIKLLLEKGFTIKGIKQIMLEENKDLSKDEQKLRESLYDDIFKPTGRVPLNRGDLSRFYQ</sequence>